<gene>
    <name evidence="17" type="ORF">EDC19_2059</name>
</gene>
<evidence type="ECO:0000256" key="14">
    <source>
        <dbReference type="RuleBase" id="RU004021"/>
    </source>
</evidence>
<dbReference type="Pfam" id="PF00148">
    <property type="entry name" value="Oxidored_nitro"/>
    <property type="match status" value="1"/>
</dbReference>
<dbReference type="NCBIfam" id="TIGR01286">
    <property type="entry name" value="nifK"/>
    <property type="match status" value="1"/>
</dbReference>
<keyword evidence="11 15" id="KW-0411">Iron-sulfur</keyword>
<evidence type="ECO:0000256" key="12">
    <source>
        <dbReference type="ARBA" id="ARBA00023231"/>
    </source>
</evidence>
<dbReference type="GO" id="GO:0005524">
    <property type="term" value="F:ATP binding"/>
    <property type="evidence" value="ECO:0007669"/>
    <property type="project" value="UniProtKB-KW"/>
</dbReference>
<organism evidence="17 18">
    <name type="scientific">Natranaerovirga hydrolytica</name>
    <dbReference type="NCBI Taxonomy" id="680378"/>
    <lineage>
        <taxon>Bacteria</taxon>
        <taxon>Bacillati</taxon>
        <taxon>Bacillota</taxon>
        <taxon>Clostridia</taxon>
        <taxon>Lachnospirales</taxon>
        <taxon>Natranaerovirgaceae</taxon>
        <taxon>Natranaerovirga</taxon>
    </lineage>
</organism>
<dbReference type="PROSITE" id="PS00699">
    <property type="entry name" value="NITROGENASE_1_1"/>
    <property type="match status" value="1"/>
</dbReference>
<evidence type="ECO:0000256" key="2">
    <source>
        <dbReference type="ARBA" id="ARBA00011002"/>
    </source>
</evidence>
<evidence type="ECO:0000256" key="11">
    <source>
        <dbReference type="ARBA" id="ARBA00023014"/>
    </source>
</evidence>
<dbReference type="Gene3D" id="1.20.89.10">
    <property type="entry name" value="Nitrogenase Molybdenum-iron Protein, subunit B, domain 4"/>
    <property type="match status" value="1"/>
</dbReference>
<name>A0A4R1MSJ8_9FIRM</name>
<dbReference type="InterPro" id="IPR050152">
    <property type="entry name" value="ChlB/BchB/BchZ"/>
</dbReference>
<comment type="similarity">
    <text evidence="2 14">Belongs to the NifD/NifK/NifE/NifN family.</text>
</comment>
<dbReference type="Gene3D" id="3.40.50.1980">
    <property type="entry name" value="Nitrogenase molybdenum iron protein domain"/>
    <property type="match status" value="3"/>
</dbReference>
<keyword evidence="9 15" id="KW-0560">Oxidoreductase</keyword>
<dbReference type="Proteomes" id="UP000294545">
    <property type="component" value="Unassembled WGS sequence"/>
</dbReference>
<keyword evidence="6 15" id="KW-0479">Metal-binding</keyword>
<evidence type="ECO:0000256" key="5">
    <source>
        <dbReference type="ARBA" id="ARBA00014775"/>
    </source>
</evidence>
<evidence type="ECO:0000256" key="6">
    <source>
        <dbReference type="ARBA" id="ARBA00022723"/>
    </source>
</evidence>
<feature type="domain" description="Nitrogenase/oxidoreductase component 1" evidence="16">
    <location>
        <begin position="23"/>
        <end position="440"/>
    </location>
</feature>
<dbReference type="InterPro" id="IPR000510">
    <property type="entry name" value="Nase/OxRdtase_comp1"/>
</dbReference>
<dbReference type="RefSeq" id="WP_132282753.1">
    <property type="nucleotide sequence ID" value="NZ_SMGQ01000013.1"/>
</dbReference>
<evidence type="ECO:0000259" key="16">
    <source>
        <dbReference type="Pfam" id="PF00148"/>
    </source>
</evidence>
<comment type="cofactor">
    <cofactor evidence="15">
        <name>[8Fe-7S] cluster</name>
        <dbReference type="ChEBI" id="CHEBI:21143"/>
    </cofactor>
    <text evidence="15">Binds 1 [8Fe-7S] cluster per heterodimer.</text>
</comment>
<evidence type="ECO:0000256" key="1">
    <source>
        <dbReference type="ARBA" id="ARBA00002621"/>
    </source>
</evidence>
<evidence type="ECO:0000256" key="13">
    <source>
        <dbReference type="ARBA" id="ARBA00047967"/>
    </source>
</evidence>
<dbReference type="InterPro" id="IPR005976">
    <property type="entry name" value="Nase_Mo-Fe_CF_bsu"/>
</dbReference>
<dbReference type="EMBL" id="SMGQ01000013">
    <property type="protein sequence ID" value="TCK92903.1"/>
    <property type="molecule type" value="Genomic_DNA"/>
</dbReference>
<dbReference type="PANTHER" id="PTHR33712:SF7">
    <property type="entry name" value="LIGHT-INDEPENDENT PROTOCHLOROPHYLLIDE REDUCTASE SUBUNIT B"/>
    <property type="match status" value="1"/>
</dbReference>
<evidence type="ECO:0000256" key="9">
    <source>
        <dbReference type="ARBA" id="ARBA00023002"/>
    </source>
</evidence>
<dbReference type="OrthoDB" id="9800746at2"/>
<sequence>MLDYTTKEIKERSALVVNPAKTCQPIGAMYAALGINKCLPHSHGSQGCCSYHRMHLTRHYRDPIAASTSSFTEGACVFGGKSNLSKGLQTVFSVYNPDIVAVNTTCLSETIGDDLTEIIKSTDLPEDKVVIYANTPSYTGSHVTGFSNMTKAMVSSLAEKVLETPTTTVNVIPGYVEPSDMTEIKKMLKLLDMPSIMFPDTSGVVNAPNKGKYEMYPEGGVTIDELKATGDSVATVALGSFASEAAAFELEKKFDVEPYVLKTPIGIKATDEFLMTLLSLTGDVFIPEELEVERGQLLDVMIDVHHHYHGKKVAIFGDPDIIIALTEFVIDLGMIPKYVITGTPGKRFEREINEMFKAHGLEDECIVKAEEDLMTLHQLIKNEPVDILIGNTYGKYIARAEDIPLVRVGFPILDRVGHSYFPTVGYKGALRLIEKISTAILDKYDRICPEEDFELTM</sequence>
<keyword evidence="7 15" id="KW-0547">Nucleotide-binding</keyword>
<evidence type="ECO:0000256" key="3">
    <source>
        <dbReference type="ARBA" id="ARBA00011462"/>
    </source>
</evidence>
<dbReference type="GO" id="GO:0016612">
    <property type="term" value="C:molybdenum-iron nitrogenase complex"/>
    <property type="evidence" value="ECO:0007669"/>
    <property type="project" value="InterPro"/>
</dbReference>
<comment type="caution">
    <text evidence="17">The sequence shown here is derived from an EMBL/GenBank/DDBJ whole genome shotgun (WGS) entry which is preliminary data.</text>
</comment>
<comment type="function">
    <text evidence="1 15">This molybdenum-iron protein is part of the nitrogenase complex that catalyzes the key enzymatic reactions in nitrogen fixation.</text>
</comment>
<keyword evidence="12 14" id="KW-0535">Nitrogen fixation</keyword>
<evidence type="ECO:0000256" key="8">
    <source>
        <dbReference type="ARBA" id="ARBA00022840"/>
    </source>
</evidence>
<protein>
    <recommendedName>
        <fullName evidence="5 15">Nitrogenase molybdenum-iron protein beta chain</fullName>
        <ecNumber evidence="4 15">1.18.6.1</ecNumber>
    </recommendedName>
    <alternativeName>
        <fullName evidence="15">Dinitrogenase</fullName>
    </alternativeName>
</protein>
<reference evidence="17 18" key="1">
    <citation type="submission" date="2019-03" db="EMBL/GenBank/DDBJ databases">
        <title>Genomic Encyclopedia of Type Strains, Phase IV (KMG-IV): sequencing the most valuable type-strain genomes for metagenomic binning, comparative biology and taxonomic classification.</title>
        <authorList>
            <person name="Goeker M."/>
        </authorList>
    </citation>
    <scope>NUCLEOTIDE SEQUENCE [LARGE SCALE GENOMIC DNA]</scope>
    <source>
        <strain evidence="17 18">DSM 24176</strain>
    </source>
</reference>
<dbReference type="EC" id="1.18.6.1" evidence="4 15"/>
<keyword evidence="8 15" id="KW-0067">ATP-binding</keyword>
<evidence type="ECO:0000313" key="18">
    <source>
        <dbReference type="Proteomes" id="UP000294545"/>
    </source>
</evidence>
<dbReference type="SUPFAM" id="SSF53807">
    <property type="entry name" value="Helical backbone' metal receptor"/>
    <property type="match status" value="1"/>
</dbReference>
<dbReference type="GO" id="GO:0046872">
    <property type="term" value="F:metal ion binding"/>
    <property type="evidence" value="ECO:0007669"/>
    <property type="project" value="UniProtKB-KW"/>
</dbReference>
<evidence type="ECO:0000256" key="7">
    <source>
        <dbReference type="ARBA" id="ARBA00022741"/>
    </source>
</evidence>
<dbReference type="InterPro" id="IPR000318">
    <property type="entry name" value="Nase_comp1_CS"/>
</dbReference>
<accession>A0A4R1MSJ8</accession>
<dbReference type="GO" id="GO:0051536">
    <property type="term" value="F:iron-sulfur cluster binding"/>
    <property type="evidence" value="ECO:0007669"/>
    <property type="project" value="UniProtKB-KW"/>
</dbReference>
<keyword evidence="18" id="KW-1185">Reference proteome</keyword>
<comment type="subunit">
    <text evidence="3 15">Tetramer of two alpha and two beta chains. Forms complex with the iron protein (nitrogenase component 2).</text>
</comment>
<dbReference type="PANTHER" id="PTHR33712">
    <property type="entry name" value="LIGHT-INDEPENDENT PROTOCHLOROPHYLLIDE REDUCTASE SUBUNIT B"/>
    <property type="match status" value="1"/>
</dbReference>
<dbReference type="GO" id="GO:0016163">
    <property type="term" value="F:nitrogenase activity"/>
    <property type="evidence" value="ECO:0007669"/>
    <property type="project" value="UniProtKB-EC"/>
</dbReference>
<keyword evidence="10 15" id="KW-0408">Iron</keyword>
<evidence type="ECO:0000256" key="15">
    <source>
        <dbReference type="RuleBase" id="RU364127"/>
    </source>
</evidence>
<proteinExistence type="inferred from homology"/>
<evidence type="ECO:0000313" key="17">
    <source>
        <dbReference type="EMBL" id="TCK92903.1"/>
    </source>
</evidence>
<comment type="catalytic activity">
    <reaction evidence="13 15">
        <text>N2 + 8 reduced [2Fe-2S]-[ferredoxin] + 16 ATP + 16 H2O = H2 + 8 oxidized [2Fe-2S]-[ferredoxin] + 2 NH4(+) + 16 ADP + 16 phosphate + 6 H(+)</text>
        <dbReference type="Rhea" id="RHEA:21448"/>
        <dbReference type="Rhea" id="RHEA-COMP:10000"/>
        <dbReference type="Rhea" id="RHEA-COMP:10001"/>
        <dbReference type="ChEBI" id="CHEBI:15377"/>
        <dbReference type="ChEBI" id="CHEBI:15378"/>
        <dbReference type="ChEBI" id="CHEBI:17997"/>
        <dbReference type="ChEBI" id="CHEBI:18276"/>
        <dbReference type="ChEBI" id="CHEBI:28938"/>
        <dbReference type="ChEBI" id="CHEBI:30616"/>
        <dbReference type="ChEBI" id="CHEBI:33737"/>
        <dbReference type="ChEBI" id="CHEBI:33738"/>
        <dbReference type="ChEBI" id="CHEBI:43474"/>
        <dbReference type="ChEBI" id="CHEBI:456216"/>
        <dbReference type="EC" id="1.18.6.1"/>
    </reaction>
</comment>
<evidence type="ECO:0000256" key="10">
    <source>
        <dbReference type="ARBA" id="ARBA00023004"/>
    </source>
</evidence>
<evidence type="ECO:0000256" key="4">
    <source>
        <dbReference type="ARBA" id="ARBA00012773"/>
    </source>
</evidence>
<dbReference type="AlphaFoldDB" id="A0A4R1MSJ8"/>